<name>A0ABU3UAZ1_9ACTN</name>
<dbReference type="RefSeq" id="WP_266943275.1">
    <property type="nucleotide sequence ID" value="NZ_JAPEMK010000001.1"/>
</dbReference>
<evidence type="ECO:0000313" key="3">
    <source>
        <dbReference type="Proteomes" id="UP001257627"/>
    </source>
</evidence>
<comment type="caution">
    <text evidence="2">The sequence shown here is derived from an EMBL/GenBank/DDBJ whole genome shotgun (WGS) entry which is preliminary data.</text>
</comment>
<proteinExistence type="predicted"/>
<evidence type="ECO:0000256" key="1">
    <source>
        <dbReference type="SAM" id="MobiDB-lite"/>
    </source>
</evidence>
<evidence type="ECO:0000313" key="2">
    <source>
        <dbReference type="EMBL" id="MDU8991076.1"/>
    </source>
</evidence>
<gene>
    <name evidence="2" type="ORF">PU648_01300</name>
</gene>
<protein>
    <submittedName>
        <fullName evidence="2">Uncharacterized protein</fullName>
    </submittedName>
</protein>
<feature type="region of interest" description="Disordered" evidence="1">
    <location>
        <begin position="144"/>
        <end position="172"/>
    </location>
</feature>
<accession>A0ABU3UAZ1</accession>
<feature type="compositionally biased region" description="Basic and acidic residues" evidence="1">
    <location>
        <begin position="198"/>
        <end position="212"/>
    </location>
</feature>
<organism evidence="2 3">
    <name type="scientific">Streptomyces mirabilis</name>
    <dbReference type="NCBI Taxonomy" id="68239"/>
    <lineage>
        <taxon>Bacteria</taxon>
        <taxon>Bacillati</taxon>
        <taxon>Actinomycetota</taxon>
        <taxon>Actinomycetes</taxon>
        <taxon>Kitasatosporales</taxon>
        <taxon>Streptomycetaceae</taxon>
        <taxon>Streptomyces</taxon>
    </lineage>
</organism>
<dbReference type="Proteomes" id="UP001257627">
    <property type="component" value="Unassembled WGS sequence"/>
</dbReference>
<dbReference type="EMBL" id="JARAKF010000001">
    <property type="protein sequence ID" value="MDU8991076.1"/>
    <property type="molecule type" value="Genomic_DNA"/>
</dbReference>
<feature type="region of interest" description="Disordered" evidence="1">
    <location>
        <begin position="191"/>
        <end position="212"/>
    </location>
</feature>
<reference evidence="2 3" key="1">
    <citation type="submission" date="2023-02" db="EMBL/GenBank/DDBJ databases">
        <authorList>
            <person name="Maleckis M."/>
        </authorList>
    </citation>
    <scope>NUCLEOTIDE SEQUENCE [LARGE SCALE GENOMIC DNA]</scope>
    <source>
        <strain evidence="2 3">P8-A2</strain>
    </source>
</reference>
<keyword evidence="3" id="KW-1185">Reference proteome</keyword>
<sequence>MGGGVAFRQIKTFQRGLVVVLRSGDPDLVHQEIWAHPLTVHHRLTRIILGLADDAGIDPGRVSFIQVLKHSRRSVVRPCSDTPTKIKEFLVMLAAKVHRKLGNGIRRLREADWYLKRPGSKDSSKLSYRINTRDRRPTRRIMTKGSFRDVEDSPLSITDRREQDVDTSSSQGEHGPLVLFLLGPLAAPQLPSPLRLDNNTRRWSSRDSTCHW</sequence>